<evidence type="ECO:0000259" key="10">
    <source>
        <dbReference type="PROSITE" id="PS50280"/>
    </source>
</evidence>
<evidence type="ECO:0000256" key="2">
    <source>
        <dbReference type="ARBA" id="ARBA00022528"/>
    </source>
</evidence>
<dbReference type="PANTHER" id="PTHR13271:SF113">
    <property type="entry name" value="[FRUCTOSE-BISPHOSPHATE ALDOLASE]-LYSINE N-METHYLTRANSFERASE, CHLOROPLASTIC"/>
    <property type="match status" value="1"/>
</dbReference>
<dbReference type="Pfam" id="PF09273">
    <property type="entry name" value="Rubis-subs-bind"/>
    <property type="match status" value="1"/>
</dbReference>
<feature type="binding site" evidence="8">
    <location>
        <position position="331"/>
    </location>
    <ligand>
        <name>substrate</name>
    </ligand>
</feature>
<name>A0A068TWE5_COFCA</name>
<evidence type="ECO:0000256" key="8">
    <source>
        <dbReference type="PIRSR" id="PIRSR009328-1"/>
    </source>
</evidence>
<feature type="binding site" evidence="8">
    <location>
        <begin position="286"/>
        <end position="287"/>
    </location>
    <ligand>
        <name>S-adenosyl-L-methionine</name>
        <dbReference type="ChEBI" id="CHEBI:59789"/>
    </ligand>
</feature>
<keyword evidence="5" id="KW-0808">Transferase</keyword>
<dbReference type="SUPFAM" id="SSF81822">
    <property type="entry name" value="RuBisCo LSMT C-terminal, substrate-binding domain"/>
    <property type="match status" value="1"/>
</dbReference>
<feature type="binding site" evidence="8">
    <location>
        <position position="266"/>
    </location>
    <ligand>
        <name>substrate</name>
    </ligand>
</feature>
<dbReference type="GO" id="GO:0030785">
    <property type="term" value="F:[ribulose-bisphosphate carboxylase]-lysine N-methyltransferase activity"/>
    <property type="evidence" value="ECO:0007669"/>
    <property type="project" value="InterPro"/>
</dbReference>
<dbReference type="PROSITE" id="PS50280">
    <property type="entry name" value="SET"/>
    <property type="match status" value="1"/>
</dbReference>
<keyword evidence="6 8" id="KW-0949">S-adenosyl-L-methionine</keyword>
<keyword evidence="7" id="KW-0809">Transit peptide</keyword>
<accession>A0A068TWE5</accession>
<dbReference type="Gramene" id="CDP00367">
    <property type="protein sequence ID" value="CDP00367"/>
    <property type="gene ID" value="GSCOC_T00032286001"/>
</dbReference>
<dbReference type="PIRSF" id="PIRSF009328">
    <property type="entry name" value="RMT_SET"/>
    <property type="match status" value="1"/>
</dbReference>
<dbReference type="InterPro" id="IPR036464">
    <property type="entry name" value="Rubisco_LSMT_subst-bd_sf"/>
</dbReference>
<dbReference type="InterPro" id="IPR015353">
    <property type="entry name" value="Rubisco_LSMT_subst-bd"/>
</dbReference>
<gene>
    <name evidence="11" type="ORF">GSCOC_T00032286001</name>
</gene>
<dbReference type="FunCoup" id="A0A068TWE5">
    <property type="interactions" value="2148"/>
</dbReference>
<dbReference type="OrthoDB" id="441812at2759"/>
<evidence type="ECO:0000313" key="11">
    <source>
        <dbReference type="EMBL" id="CDP00367.1"/>
    </source>
</evidence>
<feature type="binding site" evidence="8">
    <location>
        <begin position="124"/>
        <end position="126"/>
    </location>
    <ligand>
        <name>S-adenosyl-L-methionine</name>
        <dbReference type="ChEBI" id="CHEBI:59789"/>
    </ligand>
</feature>
<dbReference type="InterPro" id="IPR044431">
    <property type="entry name" value="SET_RBCMT"/>
</dbReference>
<dbReference type="FunFam" id="3.90.1420.10:FF:000004">
    <property type="entry name" value="Ribulose-1,5 bisphosphate carboxylase/oxygenase large subunit N-methyltransferase, chloroplastic"/>
    <property type="match status" value="1"/>
</dbReference>
<dbReference type="GO" id="GO:0009507">
    <property type="term" value="C:chloroplast"/>
    <property type="evidence" value="ECO:0007669"/>
    <property type="project" value="UniProtKB-SubCell"/>
</dbReference>
<dbReference type="InParanoid" id="A0A068TWE5"/>
<dbReference type="FunFam" id="3.90.1410.10:FF:000005">
    <property type="entry name" value="Ribulose-1,5 bisphosphate carboxylase/oxygenase large subunit N-methyltransferase, chloroplastic"/>
    <property type="match status" value="1"/>
</dbReference>
<dbReference type="PROSITE" id="PS51583">
    <property type="entry name" value="SAM_MT127"/>
    <property type="match status" value="1"/>
</dbReference>
<evidence type="ECO:0000256" key="9">
    <source>
        <dbReference type="PROSITE-ProRule" id="PRU00916"/>
    </source>
</evidence>
<dbReference type="AlphaFoldDB" id="A0A068TWE5"/>
<dbReference type="Proteomes" id="UP000295252">
    <property type="component" value="Chromosome III"/>
</dbReference>
<dbReference type="OMA" id="QHIDGIF"/>
<evidence type="ECO:0000256" key="3">
    <source>
        <dbReference type="ARBA" id="ARBA00022603"/>
    </source>
</evidence>
<keyword evidence="2" id="KW-0150">Chloroplast</keyword>
<sequence length="530" mass="59734">MLYRRQKARIASINNCHGFKPHLLPLCSLNQTKEKQAEIAMSNLFSLNPSSSFPSLSPLTPPKKFSFWKAKPTFQLKKPALVTSVLSTKTDPQIPQSVQTFWQWLCDEGVVSSKTPVKPGVVPEGLGLVATRDIAKNEVVLEVPKRFWINPDAAAASEIGSVCSGLKPWIAVALFLLTEKSREDSKWKFYFEILPQSTDSTIFWSDEELAELQGTQLLSTTLGVKEYVQNEFLKVEAEVILPNQKLFPSPITLDEFFWAFGILRSRAFSRLRNQNLVVIPFADLINHSDIVTTEDHAHEVRGPAGLFSWDYLFSLRSPLHLKAGEQVFIQYDLNKSNADMALDYGFVESGSNRDAFTLTLEISESDEFFGDKLDIAETNGLGETAYFDVKLDRPLPPAMLPYLRLVALGGTDAFLLESIFRNAVWGHLELPVSHANEELICQVVQKACKSALSGYPTTIEQDEKLIEKGNLCTRHEMAVKIRAGEKKVLQHIDKIFAERESELDGLEYYQERRLKDLGLVGEQGEIIFWE</sequence>
<feature type="binding site" evidence="8">
    <location>
        <position position="344"/>
    </location>
    <ligand>
        <name>substrate</name>
    </ligand>
</feature>
<reference evidence="12" key="1">
    <citation type="journal article" date="2014" name="Science">
        <title>The coffee genome provides insight into the convergent evolution of caffeine biosynthesis.</title>
        <authorList>
            <person name="Denoeud F."/>
            <person name="Carretero-Paulet L."/>
            <person name="Dereeper A."/>
            <person name="Droc G."/>
            <person name="Guyot R."/>
            <person name="Pietrella M."/>
            <person name="Zheng C."/>
            <person name="Alberti A."/>
            <person name="Anthony F."/>
            <person name="Aprea G."/>
            <person name="Aury J.M."/>
            <person name="Bento P."/>
            <person name="Bernard M."/>
            <person name="Bocs S."/>
            <person name="Campa C."/>
            <person name="Cenci A."/>
            <person name="Combes M.C."/>
            <person name="Crouzillat D."/>
            <person name="Da Silva C."/>
            <person name="Daddiego L."/>
            <person name="De Bellis F."/>
            <person name="Dussert S."/>
            <person name="Garsmeur O."/>
            <person name="Gayraud T."/>
            <person name="Guignon V."/>
            <person name="Jahn K."/>
            <person name="Jamilloux V."/>
            <person name="Joet T."/>
            <person name="Labadie K."/>
            <person name="Lan T."/>
            <person name="Leclercq J."/>
            <person name="Lepelley M."/>
            <person name="Leroy T."/>
            <person name="Li L.T."/>
            <person name="Librado P."/>
            <person name="Lopez L."/>
            <person name="Munoz A."/>
            <person name="Noel B."/>
            <person name="Pallavicini A."/>
            <person name="Perrotta G."/>
            <person name="Poncet V."/>
            <person name="Pot D."/>
            <person name="Priyono X."/>
            <person name="Rigoreau M."/>
            <person name="Rouard M."/>
            <person name="Rozas J."/>
            <person name="Tranchant-Dubreuil C."/>
            <person name="VanBuren R."/>
            <person name="Zhang Q."/>
            <person name="Andrade A.C."/>
            <person name="Argout X."/>
            <person name="Bertrand B."/>
            <person name="de Kochko A."/>
            <person name="Graziosi G."/>
            <person name="Henry R.J."/>
            <person name="Jayarama X."/>
            <person name="Ming R."/>
            <person name="Nagai C."/>
            <person name="Rounsley S."/>
            <person name="Sankoff D."/>
            <person name="Giuliano G."/>
            <person name="Albert V.A."/>
            <person name="Wincker P."/>
            <person name="Lashermes P."/>
        </authorList>
    </citation>
    <scope>NUCLEOTIDE SEQUENCE [LARGE SCALE GENOMIC DNA]</scope>
    <source>
        <strain evidence="12">cv. DH200-94</strain>
    </source>
</reference>
<dbReference type="GO" id="GO:0032259">
    <property type="term" value="P:methylation"/>
    <property type="evidence" value="ECO:0007669"/>
    <property type="project" value="UniProtKB-KW"/>
</dbReference>
<feature type="binding site" evidence="8">
    <location>
        <position position="283"/>
    </location>
    <ligand>
        <name>substrate</name>
    </ligand>
</feature>
<dbReference type="CDD" id="cd19179">
    <property type="entry name" value="SET_RBCMT"/>
    <property type="match status" value="1"/>
</dbReference>
<evidence type="ECO:0000313" key="12">
    <source>
        <dbReference type="Proteomes" id="UP000295252"/>
    </source>
</evidence>
<feature type="binding site" evidence="8">
    <location>
        <position position="270"/>
    </location>
    <ligand>
        <name>substrate</name>
    </ligand>
</feature>
<evidence type="ECO:0000256" key="5">
    <source>
        <dbReference type="ARBA" id="ARBA00022679"/>
    </source>
</evidence>
<feature type="domain" description="SET" evidence="10">
    <location>
        <begin position="108"/>
        <end position="332"/>
    </location>
</feature>
<evidence type="ECO:0000256" key="4">
    <source>
        <dbReference type="ARBA" id="ARBA00022640"/>
    </source>
</evidence>
<dbReference type="PhylomeDB" id="A0A068TWE5"/>
<organism evidence="11 12">
    <name type="scientific">Coffea canephora</name>
    <name type="common">Robusta coffee</name>
    <dbReference type="NCBI Taxonomy" id="49390"/>
    <lineage>
        <taxon>Eukaryota</taxon>
        <taxon>Viridiplantae</taxon>
        <taxon>Streptophyta</taxon>
        <taxon>Embryophyta</taxon>
        <taxon>Tracheophyta</taxon>
        <taxon>Spermatophyta</taxon>
        <taxon>Magnoliopsida</taxon>
        <taxon>eudicotyledons</taxon>
        <taxon>Gunneridae</taxon>
        <taxon>Pentapetalae</taxon>
        <taxon>asterids</taxon>
        <taxon>lamiids</taxon>
        <taxon>Gentianales</taxon>
        <taxon>Rubiaceae</taxon>
        <taxon>Ixoroideae</taxon>
        <taxon>Gardenieae complex</taxon>
        <taxon>Bertiereae - Coffeeae clade</taxon>
        <taxon>Coffeeae</taxon>
        <taxon>Coffea</taxon>
    </lineage>
</organism>
<dbReference type="Gene3D" id="3.90.1410.10">
    <property type="entry name" value="set domain protein methyltransferase, domain 1"/>
    <property type="match status" value="1"/>
</dbReference>
<keyword evidence="12" id="KW-1185">Reference proteome</keyword>
<protein>
    <recommendedName>
        <fullName evidence="10">SET domain-containing protein</fullName>
    </recommendedName>
</protein>
<dbReference type="SUPFAM" id="SSF82199">
    <property type="entry name" value="SET domain"/>
    <property type="match status" value="1"/>
</dbReference>
<feature type="binding site" evidence="8">
    <location>
        <position position="298"/>
    </location>
    <ligand>
        <name>substrate</name>
    </ligand>
</feature>
<dbReference type="SMART" id="SM00317">
    <property type="entry name" value="SET"/>
    <property type="match status" value="1"/>
</dbReference>
<dbReference type="InterPro" id="IPR001214">
    <property type="entry name" value="SET_dom"/>
</dbReference>
<comment type="similarity">
    <text evidence="9">Belongs to the class V-like SAM-binding methyltransferase superfamily. Plant protein-lysine LSMT methyltransferase family.</text>
</comment>
<evidence type="ECO:0000256" key="1">
    <source>
        <dbReference type="ARBA" id="ARBA00004229"/>
    </source>
</evidence>
<keyword evidence="3 9" id="KW-0489">Methyltransferase</keyword>
<dbReference type="GO" id="GO:0016279">
    <property type="term" value="F:protein-lysine N-methyltransferase activity"/>
    <property type="evidence" value="ECO:0007669"/>
    <property type="project" value="InterPro"/>
</dbReference>
<feature type="binding site" evidence="8">
    <location>
        <position position="266"/>
    </location>
    <ligand>
        <name>S-adenosyl-L-methionine</name>
        <dbReference type="ChEBI" id="CHEBI:59789"/>
    </ligand>
</feature>
<dbReference type="InterPro" id="IPR046341">
    <property type="entry name" value="SET_dom_sf"/>
</dbReference>
<evidence type="ECO:0000256" key="6">
    <source>
        <dbReference type="ARBA" id="ARBA00022691"/>
    </source>
</evidence>
<comment type="subcellular location">
    <subcellularLocation>
        <location evidence="1">Plastid</location>
        <location evidence="1">Chloroplast</location>
    </subcellularLocation>
</comment>
<keyword evidence="4" id="KW-0934">Plastid</keyword>
<dbReference type="STRING" id="49390.A0A068TWE5"/>
<evidence type="ECO:0000256" key="7">
    <source>
        <dbReference type="ARBA" id="ARBA00022946"/>
    </source>
</evidence>
<dbReference type="Gene3D" id="3.90.1420.10">
    <property type="entry name" value="Rubisco LSMT, substrate-binding domain"/>
    <property type="match status" value="1"/>
</dbReference>
<dbReference type="EMBL" id="HG739089">
    <property type="protein sequence ID" value="CDP00367.1"/>
    <property type="molecule type" value="Genomic_DNA"/>
</dbReference>
<dbReference type="InterPro" id="IPR011192">
    <property type="entry name" value="Rubisco_LSMT_MeTrfase_plant"/>
</dbReference>
<proteinExistence type="inferred from homology"/>
<dbReference type="InterPro" id="IPR050600">
    <property type="entry name" value="SETD3_SETD6_MTase"/>
</dbReference>
<dbReference type="PANTHER" id="PTHR13271">
    <property type="entry name" value="UNCHARACTERIZED PUTATIVE METHYLTRANSFERASE"/>
    <property type="match status" value="1"/>
</dbReference>
<dbReference type="Pfam" id="PF00856">
    <property type="entry name" value="SET"/>
    <property type="match status" value="1"/>
</dbReference>